<accession>A0A9W8P3A0</accession>
<dbReference type="PANTHER" id="PTHR22893">
    <property type="entry name" value="NADH OXIDOREDUCTASE-RELATED"/>
    <property type="match status" value="1"/>
</dbReference>
<gene>
    <name evidence="3" type="ORF">DFH05DRAFT_903353</name>
</gene>
<dbReference type="InterPro" id="IPR013785">
    <property type="entry name" value="Aldolase_TIM"/>
</dbReference>
<reference evidence="3 4" key="1">
    <citation type="journal article" date="2023" name="Proc. Natl. Acad. Sci. U.S.A.">
        <title>A global phylogenomic analysis of the shiitake genus Lentinula.</title>
        <authorList>
            <person name="Sierra-Patev S."/>
            <person name="Min B."/>
            <person name="Naranjo-Ortiz M."/>
            <person name="Looney B."/>
            <person name="Konkel Z."/>
            <person name="Slot J.C."/>
            <person name="Sakamoto Y."/>
            <person name="Steenwyk J.L."/>
            <person name="Rokas A."/>
            <person name="Carro J."/>
            <person name="Camarero S."/>
            <person name="Ferreira P."/>
            <person name="Molpeceres G."/>
            <person name="Ruiz-Duenas F.J."/>
            <person name="Serrano A."/>
            <person name="Henrissat B."/>
            <person name="Drula E."/>
            <person name="Hughes K.W."/>
            <person name="Mata J.L."/>
            <person name="Ishikawa N.K."/>
            <person name="Vargas-Isla R."/>
            <person name="Ushijima S."/>
            <person name="Smith C.A."/>
            <person name="Donoghue J."/>
            <person name="Ahrendt S."/>
            <person name="Andreopoulos W."/>
            <person name="He G."/>
            <person name="LaButti K."/>
            <person name="Lipzen A."/>
            <person name="Ng V."/>
            <person name="Riley R."/>
            <person name="Sandor L."/>
            <person name="Barry K."/>
            <person name="Martinez A.T."/>
            <person name="Xiao Y."/>
            <person name="Gibbons J.G."/>
            <person name="Terashima K."/>
            <person name="Grigoriev I.V."/>
            <person name="Hibbett D."/>
        </authorList>
    </citation>
    <scope>NUCLEOTIDE SEQUENCE [LARGE SCALE GENOMIC DNA]</scope>
    <source>
        <strain evidence="3 4">TFB7810</strain>
    </source>
</reference>
<name>A0A9W8P3A0_9AGAR</name>
<dbReference type="CDD" id="cd02933">
    <property type="entry name" value="OYE_like_FMN"/>
    <property type="match status" value="1"/>
</dbReference>
<dbReference type="Proteomes" id="UP001142393">
    <property type="component" value="Unassembled WGS sequence"/>
</dbReference>
<dbReference type="GO" id="GO:0003959">
    <property type="term" value="F:NADPH dehydrogenase activity"/>
    <property type="evidence" value="ECO:0007669"/>
    <property type="project" value="TreeGrafter"/>
</dbReference>
<evidence type="ECO:0000313" key="4">
    <source>
        <dbReference type="Proteomes" id="UP001142393"/>
    </source>
</evidence>
<dbReference type="AlphaFoldDB" id="A0A9W8P3A0"/>
<dbReference type="Pfam" id="PF00724">
    <property type="entry name" value="Oxidored_FMN"/>
    <property type="match status" value="1"/>
</dbReference>
<feature type="domain" description="NADH:flavin oxidoreductase/NADH oxidase N-terminal" evidence="2">
    <location>
        <begin position="8"/>
        <end position="363"/>
    </location>
</feature>
<dbReference type="InterPro" id="IPR045247">
    <property type="entry name" value="Oye-like"/>
</dbReference>
<sequence>MENSVPALFQPIRIGPYLLQHRVVLAPLTRMRCTKDNVPQEVMGEYYAQRASTPGTLLVSEATLIAQKAGLYTHAPGIWNEAQIDGWKKVTKAVHDKGSFIFLQLWALGRTADIEALHAANPDYPFVSASDIPVPTGGERSKSSSSPKPRPLTQDEIKEYVELYAIAAHNAVHKADFDGVEIHGANGYLIDQFLQDVCNHRIDEYGGSVENRCRFALEVTKAIVNAIGEERTGIRIGPWVPFQGMGMADPIPTFTYLVSQLKELYPGFAYLHVVEPGISGGAYVERPPLVSNDFIRDTWLPRPLITAGKYTRETAMEVAEKALTHAETVGLAKDSGGELIAFGKLFLANPDLPVRLRNGYPLNDYDKATFYIPGDTSGKGYTDYSFYV</sequence>
<dbReference type="FunFam" id="3.20.20.70:FF:000138">
    <property type="entry name" value="NADPH dehydrogenase 1"/>
    <property type="match status" value="1"/>
</dbReference>
<dbReference type="EMBL" id="JANVFU010000004">
    <property type="protein sequence ID" value="KAJ3746013.1"/>
    <property type="molecule type" value="Genomic_DNA"/>
</dbReference>
<evidence type="ECO:0000256" key="1">
    <source>
        <dbReference type="SAM" id="MobiDB-lite"/>
    </source>
</evidence>
<dbReference type="InterPro" id="IPR001155">
    <property type="entry name" value="OxRdtase_FMN_N"/>
</dbReference>
<keyword evidence="4" id="KW-1185">Reference proteome</keyword>
<dbReference type="SUPFAM" id="SSF51395">
    <property type="entry name" value="FMN-linked oxidoreductases"/>
    <property type="match status" value="1"/>
</dbReference>
<dbReference type="Gene3D" id="3.20.20.70">
    <property type="entry name" value="Aldolase class I"/>
    <property type="match status" value="1"/>
</dbReference>
<comment type="caution">
    <text evidence="3">The sequence shown here is derived from an EMBL/GenBank/DDBJ whole genome shotgun (WGS) entry which is preliminary data.</text>
</comment>
<dbReference type="GO" id="GO:0010181">
    <property type="term" value="F:FMN binding"/>
    <property type="evidence" value="ECO:0007669"/>
    <property type="project" value="InterPro"/>
</dbReference>
<organism evidence="3 4">
    <name type="scientific">Lentinula detonsa</name>
    <dbReference type="NCBI Taxonomy" id="2804962"/>
    <lineage>
        <taxon>Eukaryota</taxon>
        <taxon>Fungi</taxon>
        <taxon>Dikarya</taxon>
        <taxon>Basidiomycota</taxon>
        <taxon>Agaricomycotina</taxon>
        <taxon>Agaricomycetes</taxon>
        <taxon>Agaricomycetidae</taxon>
        <taxon>Agaricales</taxon>
        <taxon>Marasmiineae</taxon>
        <taxon>Omphalotaceae</taxon>
        <taxon>Lentinula</taxon>
    </lineage>
</organism>
<proteinExistence type="predicted"/>
<protein>
    <submittedName>
        <fullName evidence="3">NADH:flavin oxidoreductase/NADH oxidase</fullName>
    </submittedName>
</protein>
<evidence type="ECO:0000313" key="3">
    <source>
        <dbReference type="EMBL" id="KAJ3746013.1"/>
    </source>
</evidence>
<dbReference type="PANTHER" id="PTHR22893:SF91">
    <property type="entry name" value="NADPH DEHYDROGENASE 2-RELATED"/>
    <property type="match status" value="1"/>
</dbReference>
<evidence type="ECO:0000259" key="2">
    <source>
        <dbReference type="Pfam" id="PF00724"/>
    </source>
</evidence>
<feature type="region of interest" description="Disordered" evidence="1">
    <location>
        <begin position="130"/>
        <end position="152"/>
    </location>
</feature>